<dbReference type="PANTHER" id="PTHR15081:SF1">
    <property type="entry name" value="NUCLEAR AUTOANTIGENIC SPERM PROTEIN"/>
    <property type="match status" value="1"/>
</dbReference>
<dbReference type="InterPro" id="IPR011990">
    <property type="entry name" value="TPR-like_helical_dom_sf"/>
</dbReference>
<evidence type="ECO:0000256" key="6">
    <source>
        <dbReference type="PROSITE-ProRule" id="PRU00339"/>
    </source>
</evidence>
<feature type="region of interest" description="Disordered" evidence="7">
    <location>
        <begin position="420"/>
        <end position="439"/>
    </location>
</feature>
<dbReference type="GO" id="GO:0034080">
    <property type="term" value="P:CENP-A containing chromatin assembly"/>
    <property type="evidence" value="ECO:0007669"/>
    <property type="project" value="TreeGrafter"/>
</dbReference>
<dbReference type="PANTHER" id="PTHR15081">
    <property type="entry name" value="NUCLEAR AUTOANTIGENIC SPERM PROTEIN NASP -RELATED"/>
    <property type="match status" value="1"/>
</dbReference>
<feature type="compositionally biased region" description="Basic and acidic residues" evidence="7">
    <location>
        <begin position="214"/>
        <end position="236"/>
    </location>
</feature>
<reference evidence="9" key="2">
    <citation type="submission" date="2011-02" db="EMBL/GenBank/DDBJ databases">
        <authorList>
            <person name="MacLean D."/>
        </authorList>
    </citation>
    <scope>NUCLEOTIDE SEQUENCE</scope>
</reference>
<evidence type="ECO:0000256" key="1">
    <source>
        <dbReference type="ARBA" id="ARBA00004123"/>
    </source>
</evidence>
<keyword evidence="4 6" id="KW-0802">TPR repeat</keyword>
<dbReference type="Gene3D" id="1.25.40.10">
    <property type="entry name" value="Tetratricopeptide repeat domain"/>
    <property type="match status" value="1"/>
</dbReference>
<evidence type="ECO:0000256" key="4">
    <source>
        <dbReference type="ARBA" id="ARBA00022803"/>
    </source>
</evidence>
<dbReference type="InterPro" id="IPR019734">
    <property type="entry name" value="TPR_rpt"/>
</dbReference>
<dbReference type="GO" id="GO:0005654">
    <property type="term" value="C:nucleoplasm"/>
    <property type="evidence" value="ECO:0007669"/>
    <property type="project" value="TreeGrafter"/>
</dbReference>
<keyword evidence="5" id="KW-0539">Nucleus</keyword>
<keyword evidence="3" id="KW-0677">Repeat</keyword>
<dbReference type="Pfam" id="PF10516">
    <property type="entry name" value="SHNi-TPR"/>
    <property type="match status" value="1"/>
</dbReference>
<dbReference type="SUPFAM" id="SSF48452">
    <property type="entry name" value="TPR-like"/>
    <property type="match status" value="1"/>
</dbReference>
<evidence type="ECO:0000256" key="7">
    <source>
        <dbReference type="SAM" id="MobiDB-lite"/>
    </source>
</evidence>
<gene>
    <name evidence="9" type="primary">AlNc14C57G4302</name>
    <name evidence="9" type="ORF">ALNC14_049760</name>
</gene>
<dbReference type="AlphaFoldDB" id="F0WCB8"/>
<accession>F0WCB8</accession>
<dbReference type="InterPro" id="IPR019544">
    <property type="entry name" value="Tetratricopeptide_SHNi-TPR_dom"/>
</dbReference>
<proteinExistence type="inferred from homology"/>
<feature type="domain" description="Tetratricopeptide SHNi-TPR" evidence="8">
    <location>
        <begin position="280"/>
        <end position="310"/>
    </location>
</feature>
<name>F0WCB8_9STRA</name>
<evidence type="ECO:0000313" key="9">
    <source>
        <dbReference type="EMBL" id="CCA18833.1"/>
    </source>
</evidence>
<comment type="similarity">
    <text evidence="2">Belongs to the NASP family.</text>
</comment>
<dbReference type="HOGENOM" id="CLU_035099_0_0_1"/>
<evidence type="ECO:0000256" key="2">
    <source>
        <dbReference type="ARBA" id="ARBA00008402"/>
    </source>
</evidence>
<evidence type="ECO:0000259" key="8">
    <source>
        <dbReference type="Pfam" id="PF10516"/>
    </source>
</evidence>
<sequence>MAPNDIFQYDLTEFQSGNLRANKDLEATLFEFSTTSSNMPIYYDGSIISTNLTTPHCKSLPECGGKTSFNVGMSITATSIGKNEFMHLECLDSECPVFYKYPSEDKSTHAVSATVFRTLDAILMKEGEKGSRTNIIVEAAKQDPRFQRGLCLLKEHDYEAAVTIFEDLLKTKVELKKTSEALELAPIYYEYGNALLSLVEGTANVFGNVLDGSEKHSDKGTDHGQEEKSSQFRNESDDNPIEENVVKDDLELAWEMLEVARVIYTRHPEDLSIEKELARVYMRLGDLSMESENFTRAKQDYENSLVLNKKILKITRESDTTPLADLYCCLAISCIYQDPSQPQINLDQGCTDEAPVEQDVDAKDPVNVESSVSRQRLEEEGLKYYVLAGRVMAENIHRLAEKCSPTITSFIKERIPAYNTDGTGMKDQPNALGKGKRKQRRDPDLELLFIKHSMANVRQDFLALSSTESSADEMKLLEHVDIYVELKEKVDGIREGFGWDLDTDTEKPIGTTTIGFQSSSNAPTIGTVVSAPEKTSVNIIPVVKKGKTTATNESEKKVKDVPSEAS</sequence>
<feature type="repeat" description="TPR" evidence="6">
    <location>
        <begin position="278"/>
        <end position="311"/>
    </location>
</feature>
<evidence type="ECO:0000256" key="5">
    <source>
        <dbReference type="ARBA" id="ARBA00023242"/>
    </source>
</evidence>
<dbReference type="EMBL" id="FR824102">
    <property type="protein sequence ID" value="CCA18833.1"/>
    <property type="molecule type" value="Genomic_DNA"/>
</dbReference>
<dbReference type="GO" id="GO:0042393">
    <property type="term" value="F:histone binding"/>
    <property type="evidence" value="ECO:0007669"/>
    <property type="project" value="TreeGrafter"/>
</dbReference>
<dbReference type="GO" id="GO:0006335">
    <property type="term" value="P:DNA replication-dependent chromatin assembly"/>
    <property type="evidence" value="ECO:0007669"/>
    <property type="project" value="TreeGrafter"/>
</dbReference>
<organism evidence="9">
    <name type="scientific">Albugo laibachii Nc14</name>
    <dbReference type="NCBI Taxonomy" id="890382"/>
    <lineage>
        <taxon>Eukaryota</taxon>
        <taxon>Sar</taxon>
        <taxon>Stramenopiles</taxon>
        <taxon>Oomycota</taxon>
        <taxon>Peronosporomycetes</taxon>
        <taxon>Albuginales</taxon>
        <taxon>Albuginaceae</taxon>
        <taxon>Albugo</taxon>
    </lineage>
</organism>
<protein>
    <submittedName>
        <fullName evidence="9">Uncharacterized protein AlNc14C57G4302</fullName>
    </submittedName>
</protein>
<feature type="region of interest" description="Disordered" evidence="7">
    <location>
        <begin position="214"/>
        <end position="240"/>
    </location>
</feature>
<dbReference type="InterPro" id="IPR051730">
    <property type="entry name" value="NASP-like"/>
</dbReference>
<reference evidence="9" key="1">
    <citation type="journal article" date="2011" name="PLoS Biol.">
        <title>Gene gain and loss during evolution of obligate parasitism in the white rust pathogen of Arabidopsis thaliana.</title>
        <authorList>
            <person name="Kemen E."/>
            <person name="Gardiner A."/>
            <person name="Schultz-Larsen T."/>
            <person name="Kemen A.C."/>
            <person name="Balmuth A.L."/>
            <person name="Robert-Seilaniantz A."/>
            <person name="Bailey K."/>
            <person name="Holub E."/>
            <person name="Studholme D.J."/>
            <person name="Maclean D."/>
            <person name="Jones J.D."/>
        </authorList>
    </citation>
    <scope>NUCLEOTIDE SEQUENCE</scope>
</reference>
<comment type="subcellular location">
    <subcellularLocation>
        <location evidence="1">Nucleus</location>
    </subcellularLocation>
</comment>
<dbReference type="PROSITE" id="PS50005">
    <property type="entry name" value="TPR"/>
    <property type="match status" value="1"/>
</dbReference>
<evidence type="ECO:0000256" key="3">
    <source>
        <dbReference type="ARBA" id="ARBA00022737"/>
    </source>
</evidence>